<evidence type="ECO:0000313" key="3">
    <source>
        <dbReference type="EMBL" id="OGI56492.1"/>
    </source>
</evidence>
<comment type="caution">
    <text evidence="3">The sequence shown here is derived from an EMBL/GenBank/DDBJ whole genome shotgun (WGS) entry which is preliminary data.</text>
</comment>
<evidence type="ECO:0000313" key="4">
    <source>
        <dbReference type="Proteomes" id="UP000177950"/>
    </source>
</evidence>
<dbReference type="PANTHER" id="PTHR42997:SF1">
    <property type="entry name" value="AP-4-A PHOSPHORYLASE"/>
    <property type="match status" value="1"/>
</dbReference>
<evidence type="ECO:0000256" key="1">
    <source>
        <dbReference type="PROSITE-ProRule" id="PRU00464"/>
    </source>
</evidence>
<proteinExistence type="predicted"/>
<dbReference type="InterPro" id="IPR026026">
    <property type="entry name" value="HIT_Hint"/>
</dbReference>
<organism evidence="3 4">
    <name type="scientific">Candidatus Muproteobacteria bacterium RBG_19FT_COMBO_61_10</name>
    <dbReference type="NCBI Taxonomy" id="1817761"/>
    <lineage>
        <taxon>Bacteria</taxon>
        <taxon>Pseudomonadati</taxon>
        <taxon>Pseudomonadota</taxon>
        <taxon>Candidatus Muproteobacteria</taxon>
    </lineage>
</organism>
<dbReference type="InterPro" id="IPR052908">
    <property type="entry name" value="AP-4-A_phosphorylase"/>
</dbReference>
<dbReference type="PIRSF" id="PIRSF000714">
    <property type="entry name" value="HIT"/>
    <property type="match status" value="1"/>
</dbReference>
<dbReference type="EMBL" id="MFSV01000188">
    <property type="protein sequence ID" value="OGI56492.1"/>
    <property type="molecule type" value="Genomic_DNA"/>
</dbReference>
<dbReference type="SUPFAM" id="SSF54197">
    <property type="entry name" value="HIT-like"/>
    <property type="match status" value="1"/>
</dbReference>
<dbReference type="Pfam" id="PF01230">
    <property type="entry name" value="HIT"/>
    <property type="match status" value="1"/>
</dbReference>
<dbReference type="GO" id="GO:0003824">
    <property type="term" value="F:catalytic activity"/>
    <property type="evidence" value="ECO:0007669"/>
    <property type="project" value="InterPro"/>
</dbReference>
<dbReference type="InterPro" id="IPR011146">
    <property type="entry name" value="HIT-like"/>
</dbReference>
<dbReference type="AlphaFoldDB" id="A0A1F6UGQ8"/>
<accession>A0A1F6UGQ8</accession>
<evidence type="ECO:0000259" key="2">
    <source>
        <dbReference type="PROSITE" id="PS51084"/>
    </source>
</evidence>
<reference evidence="3 4" key="1">
    <citation type="journal article" date="2016" name="Nat. Commun.">
        <title>Thousands of microbial genomes shed light on interconnected biogeochemical processes in an aquifer system.</title>
        <authorList>
            <person name="Anantharaman K."/>
            <person name="Brown C.T."/>
            <person name="Hug L.A."/>
            <person name="Sharon I."/>
            <person name="Castelle C.J."/>
            <person name="Probst A.J."/>
            <person name="Thomas B.C."/>
            <person name="Singh A."/>
            <person name="Wilkins M.J."/>
            <person name="Karaoz U."/>
            <person name="Brodie E.L."/>
            <person name="Williams K.H."/>
            <person name="Hubbard S.S."/>
            <person name="Banfield J.F."/>
        </authorList>
    </citation>
    <scope>NUCLEOTIDE SEQUENCE [LARGE SCALE GENOMIC DNA]</scope>
</reference>
<dbReference type="PANTHER" id="PTHR42997">
    <property type="entry name" value="HIT FAMILY HYDROLASE"/>
    <property type="match status" value="1"/>
</dbReference>
<dbReference type="Gene3D" id="3.30.428.10">
    <property type="entry name" value="HIT-like"/>
    <property type="match status" value="1"/>
</dbReference>
<sequence>MNTPACPLCSSQSDSVLWRDDRVRVILVDDASYGGYCRVILQRHVKEMTDLAPSERSHAMEVVFAVEQALRDLLRPSKINLASLGNQVPHLHWHVIPRFVDDAHFPDPIWAAARRATAARVVDVGALRGAIGKNLSSP</sequence>
<gene>
    <name evidence="3" type="ORF">A2V58_02280</name>
</gene>
<protein>
    <recommendedName>
        <fullName evidence="2">HIT domain-containing protein</fullName>
    </recommendedName>
</protein>
<name>A0A1F6UGQ8_9PROT</name>
<dbReference type="InterPro" id="IPR036265">
    <property type="entry name" value="HIT-like_sf"/>
</dbReference>
<feature type="short sequence motif" description="Histidine triad motif" evidence="1">
    <location>
        <begin position="90"/>
        <end position="94"/>
    </location>
</feature>
<dbReference type="PROSITE" id="PS51084">
    <property type="entry name" value="HIT_2"/>
    <property type="match status" value="1"/>
</dbReference>
<feature type="domain" description="HIT" evidence="2">
    <location>
        <begin position="4"/>
        <end position="105"/>
    </location>
</feature>
<dbReference type="Proteomes" id="UP000177950">
    <property type="component" value="Unassembled WGS sequence"/>
</dbReference>